<name>A0A0S4KWM5_9BACT</name>
<keyword evidence="3" id="KW-1185">Reference proteome</keyword>
<dbReference type="STRING" id="1715989.NITINOP_2652"/>
<evidence type="ECO:0000256" key="1">
    <source>
        <dbReference type="SAM" id="SignalP"/>
    </source>
</evidence>
<dbReference type="AlphaFoldDB" id="A0A0S4KWM5"/>
<accession>A0A0S4KWM5</accession>
<evidence type="ECO:0000313" key="2">
    <source>
        <dbReference type="EMBL" id="CUQ67624.1"/>
    </source>
</evidence>
<proteinExistence type="predicted"/>
<dbReference type="KEGG" id="nio:NITINOP_2652"/>
<dbReference type="Proteomes" id="UP000066284">
    <property type="component" value="Chromosome 1"/>
</dbReference>
<sequence length="516" mass="57578">MWGPASLAAWCFLATAVTAQGMDETIVLQPPLPDRIDRIELVWSGGAEPTVLINQPAPSPRRAERLRGTESRLIPAAERLRSFGSCAVSWLVRGEHLVIQFEGTAEAACGVVWFLGRPEEAVDVLSFQALRVVGRASGTIEIGMADRLWWNKQDHVSCVTVSGPFEADVSLARLIDRVDLRELVALTVTAREVPAELTIQRAWLEAHPVQQAGAMKRGLWVWDLQKAQQQADQIVKTCRSIGCRRLSIQMPSAGDPDSVWRTFCSLVRRWRDEGIEVLALDGYPEAAVNPDRLLAGIRRLVVECGDVLPAGLQVDIEPYLLPEARLGQDRYRDYLISLAQIRQMLPPDVPLSVIVPFWFPQVSVEGRSLAQQVFERADEVVVMSYRADVAEALALMDDWVRYGVLLGKPVWGALETRPLPDERHLVLQLVDRPEEATAFFDRSRGRLVLAAPRSADSRFIYFAEAARYEVQGSRLSFAGRSKATVIRAIDQWAQGARHSPVAGLMIHDWEGYEQLP</sequence>
<organism evidence="2 3">
    <name type="scientific">Candidatus Nitrospira inopinata</name>
    <dbReference type="NCBI Taxonomy" id="1715989"/>
    <lineage>
        <taxon>Bacteria</taxon>
        <taxon>Pseudomonadati</taxon>
        <taxon>Nitrospirota</taxon>
        <taxon>Nitrospiria</taxon>
        <taxon>Nitrospirales</taxon>
        <taxon>Nitrospiraceae</taxon>
        <taxon>Nitrospira</taxon>
    </lineage>
</organism>
<reference evidence="3" key="1">
    <citation type="submission" date="2015-09" db="EMBL/GenBank/DDBJ databases">
        <authorList>
            <person name="Daims H."/>
        </authorList>
    </citation>
    <scope>NUCLEOTIDE SEQUENCE [LARGE SCALE GENOMIC DNA]</scope>
</reference>
<gene>
    <name evidence="2" type="ORF">NITINOP_2652</name>
</gene>
<dbReference type="EMBL" id="LN885086">
    <property type="protein sequence ID" value="CUQ67624.1"/>
    <property type="molecule type" value="Genomic_DNA"/>
</dbReference>
<protein>
    <submittedName>
        <fullName evidence="2">Uncharacterized protein</fullName>
    </submittedName>
</protein>
<keyword evidence="1" id="KW-0732">Signal</keyword>
<evidence type="ECO:0000313" key="3">
    <source>
        <dbReference type="Proteomes" id="UP000066284"/>
    </source>
</evidence>
<feature type="signal peptide" evidence="1">
    <location>
        <begin position="1"/>
        <end position="19"/>
    </location>
</feature>
<feature type="chain" id="PRO_5006623620" evidence="1">
    <location>
        <begin position="20"/>
        <end position="516"/>
    </location>
</feature>